<dbReference type="AlphaFoldDB" id="A0A2M7D7Y5"/>
<sequence>MLRTLISETVQCAGQKVKVAGWINSRRDHGGIVFLDLRDRSGILQIVSKPDLVKDIKEEDVLEIEGTVQERPIKMVNPDLATGKVELKTEKLIVLSKAETLPFDLRDLNVSLPTLLDFRPLTLRNEKVKAIFKIQEQVIESFRKTLKDLDFTEFNAPMIVPTNAEGGAEVFQIDYYKNDAFLSQSPQLYKQILVGIFERVFTITHVFRAEPSVTTRHLSEYISLDAEMGFINSWEDLMDTCENLIRKIFADLQKNCNQELKLHQATLPKISEKIPCLKMREAQKIIFQRTGRDNRKENDLEPEDEKEICQFAKEKYGSELIFITHYPVSKRPFYTLADPKDPEYTLSFDLLCRGLEIVTGGQRINEYKKLVENIKKWGNRVENFKFYLQTFQYGFPPEGGFALGTERIVKQILGLENVREASLFPRDMERIDQRLSLRKKKSGKKKNSKQIRSKK</sequence>
<dbReference type="CDD" id="cd00776">
    <property type="entry name" value="AsxRS_core"/>
    <property type="match status" value="1"/>
</dbReference>
<dbReference type="InterPro" id="IPR047089">
    <property type="entry name" value="Asp-tRNA-ligase_1_N"/>
</dbReference>
<accession>A0A2M7D7Y5</accession>
<evidence type="ECO:0000256" key="2">
    <source>
        <dbReference type="ARBA" id="ARBA00005312"/>
    </source>
</evidence>
<evidence type="ECO:0000259" key="10">
    <source>
        <dbReference type="PROSITE" id="PS50862"/>
    </source>
</evidence>
<feature type="binding site" evidence="9">
    <location>
        <position position="356"/>
    </location>
    <ligand>
        <name>ATP</name>
        <dbReference type="ChEBI" id="CHEBI:30616"/>
    </ligand>
</feature>
<dbReference type="NCBIfam" id="TIGR00458">
    <property type="entry name" value="aspS_nondisc"/>
    <property type="match status" value="1"/>
</dbReference>
<comment type="caution">
    <text evidence="11">The sequence shown here is derived from an EMBL/GenBank/DDBJ whole genome shotgun (WGS) entry which is preliminary data.</text>
</comment>
<feature type="domain" description="Aminoacyl-transfer RNA synthetases class-II family profile" evidence="10">
    <location>
        <begin position="132"/>
        <end position="425"/>
    </location>
</feature>
<keyword evidence="5 9" id="KW-0547">Nucleotide-binding</keyword>
<evidence type="ECO:0000256" key="3">
    <source>
        <dbReference type="ARBA" id="ARBA00022490"/>
    </source>
</evidence>
<dbReference type="Gene3D" id="2.40.50.140">
    <property type="entry name" value="Nucleic acid-binding proteins"/>
    <property type="match status" value="1"/>
</dbReference>
<evidence type="ECO:0000256" key="6">
    <source>
        <dbReference type="ARBA" id="ARBA00022840"/>
    </source>
</evidence>
<evidence type="ECO:0000256" key="4">
    <source>
        <dbReference type="ARBA" id="ARBA00022598"/>
    </source>
</evidence>
<dbReference type="SUPFAM" id="SSF55681">
    <property type="entry name" value="Class II aaRS and biotin synthetases"/>
    <property type="match status" value="1"/>
</dbReference>
<evidence type="ECO:0000313" key="11">
    <source>
        <dbReference type="EMBL" id="PIV42779.1"/>
    </source>
</evidence>
<dbReference type="CDD" id="cd04317">
    <property type="entry name" value="EcAspRS_like_N"/>
    <property type="match status" value="1"/>
</dbReference>
<dbReference type="Pfam" id="PF00152">
    <property type="entry name" value="tRNA-synt_2"/>
    <property type="match status" value="1"/>
</dbReference>
<dbReference type="Proteomes" id="UP000230304">
    <property type="component" value="Unassembled WGS sequence"/>
</dbReference>
<dbReference type="PANTHER" id="PTHR43450:SF1">
    <property type="entry name" value="ASPARTATE--TRNA LIGASE, CYTOPLASMIC"/>
    <property type="match status" value="1"/>
</dbReference>
<dbReference type="InterPro" id="IPR012340">
    <property type="entry name" value="NA-bd_OB-fold"/>
</dbReference>
<dbReference type="GO" id="GO:0003723">
    <property type="term" value="F:RNA binding"/>
    <property type="evidence" value="ECO:0007669"/>
    <property type="project" value="TreeGrafter"/>
</dbReference>
<keyword evidence="6 9" id="KW-0067">ATP-binding</keyword>
<evidence type="ECO:0000256" key="1">
    <source>
        <dbReference type="ARBA" id="ARBA00004496"/>
    </source>
</evidence>
<dbReference type="InterPro" id="IPR004365">
    <property type="entry name" value="NA-bd_OB_tRNA"/>
</dbReference>
<evidence type="ECO:0000256" key="9">
    <source>
        <dbReference type="HAMAP-Rule" id="MF_02075"/>
    </source>
</evidence>
<comment type="function">
    <text evidence="9">Catalyzes the attachment of L-aspartate to tRNA(Asp) in a two-step reaction: L-aspartate is first activated by ATP to form Asp-AMP and then transferred to the acceptor end of tRNA(Asp).</text>
</comment>
<dbReference type="EC" id="6.1.1.12" evidence="9"/>
<feature type="binding site" evidence="9">
    <location>
        <begin position="404"/>
        <end position="407"/>
    </location>
    <ligand>
        <name>ATP</name>
        <dbReference type="ChEBI" id="CHEBI:30616"/>
    </ligand>
</feature>
<dbReference type="GO" id="GO:0006422">
    <property type="term" value="P:aspartyl-tRNA aminoacylation"/>
    <property type="evidence" value="ECO:0007669"/>
    <property type="project" value="UniProtKB-UniRule"/>
</dbReference>
<dbReference type="EMBL" id="PEUA01000037">
    <property type="protein sequence ID" value="PIV42779.1"/>
    <property type="molecule type" value="Genomic_DNA"/>
</dbReference>
<feature type="binding site" evidence="9">
    <location>
        <position position="208"/>
    </location>
    <ligand>
        <name>L-aspartate</name>
        <dbReference type="ChEBI" id="CHEBI:29991"/>
    </ligand>
</feature>
<dbReference type="InterPro" id="IPR045864">
    <property type="entry name" value="aa-tRNA-synth_II/BPL/LPL"/>
</dbReference>
<evidence type="ECO:0000256" key="7">
    <source>
        <dbReference type="ARBA" id="ARBA00022917"/>
    </source>
</evidence>
<dbReference type="NCBIfam" id="NF003483">
    <property type="entry name" value="PRK05159.1"/>
    <property type="match status" value="1"/>
</dbReference>
<keyword evidence="8 9" id="KW-0030">Aminoacyl-tRNA synthetase</keyword>
<feature type="binding site" evidence="9">
    <location>
        <begin position="208"/>
        <end position="210"/>
    </location>
    <ligand>
        <name>ATP</name>
        <dbReference type="ChEBI" id="CHEBI:30616"/>
    </ligand>
</feature>
<dbReference type="GO" id="GO:0017101">
    <property type="term" value="C:aminoacyl-tRNA synthetase multienzyme complex"/>
    <property type="evidence" value="ECO:0007669"/>
    <property type="project" value="TreeGrafter"/>
</dbReference>
<dbReference type="PANTHER" id="PTHR43450">
    <property type="entry name" value="ASPARTYL-TRNA SYNTHETASE"/>
    <property type="match status" value="1"/>
</dbReference>
<comment type="catalytic activity">
    <reaction evidence="9">
        <text>tRNA(Asp) + L-aspartate + ATP = L-aspartyl-tRNA(Asp) + AMP + diphosphate</text>
        <dbReference type="Rhea" id="RHEA:19649"/>
        <dbReference type="Rhea" id="RHEA-COMP:9660"/>
        <dbReference type="Rhea" id="RHEA-COMP:9678"/>
        <dbReference type="ChEBI" id="CHEBI:29991"/>
        <dbReference type="ChEBI" id="CHEBI:30616"/>
        <dbReference type="ChEBI" id="CHEBI:33019"/>
        <dbReference type="ChEBI" id="CHEBI:78442"/>
        <dbReference type="ChEBI" id="CHEBI:78516"/>
        <dbReference type="ChEBI" id="CHEBI:456215"/>
        <dbReference type="EC" id="6.1.1.12"/>
    </reaction>
</comment>
<protein>
    <recommendedName>
        <fullName evidence="9">Aspartate--tRNA ligase</fullName>
        <ecNumber evidence="9">6.1.1.12</ecNumber>
    </recommendedName>
    <alternativeName>
        <fullName evidence="9">Aspartyl-tRNA synthetase</fullName>
        <shortName evidence="9">AspRS</shortName>
    </alternativeName>
</protein>
<comment type="subunit">
    <text evidence="9">Homodimer.</text>
</comment>
<reference evidence="12" key="1">
    <citation type="submission" date="2017-09" db="EMBL/GenBank/DDBJ databases">
        <title>Depth-based differentiation of microbial function through sediment-hosted aquifers and enrichment of novel symbionts in the deep terrestrial subsurface.</title>
        <authorList>
            <person name="Probst A.J."/>
            <person name="Ladd B."/>
            <person name="Jarett J.K."/>
            <person name="Geller-Mcgrath D.E."/>
            <person name="Sieber C.M.K."/>
            <person name="Emerson J.B."/>
            <person name="Anantharaman K."/>
            <person name="Thomas B.C."/>
            <person name="Malmstrom R."/>
            <person name="Stieglmeier M."/>
            <person name="Klingl A."/>
            <person name="Woyke T."/>
            <person name="Ryan C.M."/>
            <person name="Banfield J.F."/>
        </authorList>
    </citation>
    <scope>NUCLEOTIDE SEQUENCE [LARGE SCALE GENOMIC DNA]</scope>
</reference>
<gene>
    <name evidence="9" type="primary">aspS</name>
    <name evidence="11" type="ORF">COS26_01645</name>
</gene>
<comment type="caution">
    <text evidence="9">Lacks conserved residue(s) required for the propagation of feature annotation.</text>
</comment>
<name>A0A2M7D7Y5_9BACT</name>
<dbReference type="FunFam" id="3.30.930.10:FF:000038">
    <property type="entry name" value="Aspartate--tRNA ligase"/>
    <property type="match status" value="1"/>
</dbReference>
<evidence type="ECO:0000313" key="12">
    <source>
        <dbReference type="Proteomes" id="UP000230304"/>
    </source>
</evidence>
<comment type="subcellular location">
    <subcellularLocation>
        <location evidence="1 9">Cytoplasm</location>
    </subcellularLocation>
</comment>
<evidence type="ECO:0000256" key="5">
    <source>
        <dbReference type="ARBA" id="ARBA00022741"/>
    </source>
</evidence>
<feature type="binding site" evidence="9">
    <location>
        <position position="363"/>
    </location>
    <ligand>
        <name>L-aspartate</name>
        <dbReference type="ChEBI" id="CHEBI:29991"/>
    </ligand>
</feature>
<proteinExistence type="inferred from homology"/>
<dbReference type="GO" id="GO:0004815">
    <property type="term" value="F:aspartate-tRNA ligase activity"/>
    <property type="evidence" value="ECO:0007669"/>
    <property type="project" value="UniProtKB-UniRule"/>
</dbReference>
<keyword evidence="7 9" id="KW-0648">Protein biosynthesis</keyword>
<feature type="binding site" evidence="9">
    <location>
        <position position="359"/>
    </location>
    <ligand>
        <name>L-aspartate</name>
        <dbReference type="ChEBI" id="CHEBI:29991"/>
    </ligand>
</feature>
<dbReference type="Pfam" id="PF01336">
    <property type="entry name" value="tRNA_anti-codon"/>
    <property type="match status" value="1"/>
</dbReference>
<dbReference type="PRINTS" id="PR01042">
    <property type="entry name" value="TRNASYNTHASP"/>
</dbReference>
<comment type="similarity">
    <text evidence="2 9">Belongs to the class-II aminoacyl-tRNA synthetase family. Type 2 subfamily.</text>
</comment>
<organism evidence="11 12">
    <name type="scientific">Candidatus Nealsonbacteria bacterium CG02_land_8_20_14_3_00_40_11</name>
    <dbReference type="NCBI Taxonomy" id="1974700"/>
    <lineage>
        <taxon>Bacteria</taxon>
        <taxon>Candidatus Nealsoniibacteriota</taxon>
    </lineage>
</organism>
<evidence type="ECO:0000256" key="8">
    <source>
        <dbReference type="ARBA" id="ARBA00023146"/>
    </source>
</evidence>
<dbReference type="InterPro" id="IPR004364">
    <property type="entry name" value="Aa-tRNA-synt_II"/>
</dbReference>
<feature type="region of interest" description="Aspartate" evidence="9">
    <location>
        <begin position="187"/>
        <end position="190"/>
    </location>
</feature>
<dbReference type="PROSITE" id="PS50862">
    <property type="entry name" value="AA_TRNA_LIGASE_II"/>
    <property type="match status" value="1"/>
</dbReference>
<dbReference type="SUPFAM" id="SSF50249">
    <property type="entry name" value="Nucleic acid-binding proteins"/>
    <property type="match status" value="1"/>
</dbReference>
<dbReference type="GO" id="GO:0005524">
    <property type="term" value="F:ATP binding"/>
    <property type="evidence" value="ECO:0007669"/>
    <property type="project" value="UniProtKB-UniRule"/>
</dbReference>
<dbReference type="GO" id="GO:0005829">
    <property type="term" value="C:cytosol"/>
    <property type="evidence" value="ECO:0007669"/>
    <property type="project" value="TreeGrafter"/>
</dbReference>
<keyword evidence="3 9" id="KW-0963">Cytoplasm</keyword>
<feature type="binding site" evidence="9">
    <location>
        <position position="165"/>
    </location>
    <ligand>
        <name>L-aspartate</name>
        <dbReference type="ChEBI" id="CHEBI:29991"/>
    </ligand>
</feature>
<keyword evidence="4 9" id="KW-0436">Ligase</keyword>
<dbReference type="InterPro" id="IPR002312">
    <property type="entry name" value="Asp/Asn-tRNA-synth_IIb"/>
</dbReference>
<dbReference type="InterPro" id="IPR004523">
    <property type="entry name" value="Asp-tRNA_synthase_2"/>
</dbReference>
<dbReference type="InterPro" id="IPR006195">
    <property type="entry name" value="aa-tRNA-synth_II"/>
</dbReference>
<dbReference type="HAMAP" id="MF_02075">
    <property type="entry name" value="Asp_tRNA_synth_type2"/>
    <property type="match status" value="1"/>
</dbReference>
<feature type="binding site" evidence="9">
    <location>
        <begin position="216"/>
        <end position="218"/>
    </location>
    <ligand>
        <name>ATP</name>
        <dbReference type="ChEBI" id="CHEBI:30616"/>
    </ligand>
</feature>
<dbReference type="Gene3D" id="3.30.930.10">
    <property type="entry name" value="Bira Bifunctional Protein, Domain 2"/>
    <property type="match status" value="1"/>
</dbReference>